<gene>
    <name evidence="8" type="ORF">C6Y40_06580</name>
</gene>
<evidence type="ECO:0000313" key="8">
    <source>
        <dbReference type="EMBL" id="PRO74425.1"/>
    </source>
</evidence>
<keyword evidence="5 6" id="KW-0472">Membrane</keyword>
<dbReference type="GO" id="GO:0016757">
    <property type="term" value="F:glycosyltransferase activity"/>
    <property type="evidence" value="ECO:0007669"/>
    <property type="project" value="UniProtKB-KW"/>
</dbReference>
<protein>
    <submittedName>
        <fullName evidence="8">Glycosyl transferase family A</fullName>
    </submittedName>
</protein>
<dbReference type="PANTHER" id="PTHR43646">
    <property type="entry name" value="GLYCOSYLTRANSFERASE"/>
    <property type="match status" value="1"/>
</dbReference>
<evidence type="ECO:0000256" key="3">
    <source>
        <dbReference type="ARBA" id="ARBA00022676"/>
    </source>
</evidence>
<dbReference type="Pfam" id="PF00535">
    <property type="entry name" value="Glycos_transf_2"/>
    <property type="match status" value="1"/>
</dbReference>
<evidence type="ECO:0000256" key="5">
    <source>
        <dbReference type="ARBA" id="ARBA00023136"/>
    </source>
</evidence>
<dbReference type="OrthoDB" id="9069044at2"/>
<comment type="subcellular location">
    <subcellularLocation>
        <location evidence="1">Cell membrane</location>
    </subcellularLocation>
</comment>
<keyword evidence="6" id="KW-1133">Transmembrane helix</keyword>
<accession>A0A2S9VDP8</accession>
<dbReference type="Proteomes" id="UP000238949">
    <property type="component" value="Unassembled WGS sequence"/>
</dbReference>
<keyword evidence="2" id="KW-1003">Cell membrane</keyword>
<sequence>MDSVSFIIPHKGRENMLIETIGSIAALEYPQEQLEIVLVSQNPAVSEDVKQAAGNITLQVIESTPDNTISTSRNIGARQAKGNYFAFLDADIALSANWLSTCLQLLQSRPGTKLVSAMQLPSATPTPLEHIRVALSNADLDCTVSFLPGRNLLLSKETFYQAGQFPDDLVTCEDYYFTDKVNQLGELYYTSQAQYVHIGEDKQLAAMFSKEIWRGQSNLASTRDRRIPLREWPSFIVPVAIPGLLICALLLTIAGYSELSLMALGLAVLPVILYSLRLFKLVAGTTSFWQVLKFYSVYFPARAIGTVGGIIKTIGTSSHGK</sequence>
<dbReference type="AlphaFoldDB" id="A0A2S9VDP8"/>
<evidence type="ECO:0000313" key="9">
    <source>
        <dbReference type="Proteomes" id="UP000238949"/>
    </source>
</evidence>
<keyword evidence="9" id="KW-1185">Reference proteome</keyword>
<feature type="transmembrane region" description="Helical" evidence="6">
    <location>
        <begin position="259"/>
        <end position="279"/>
    </location>
</feature>
<evidence type="ECO:0000256" key="1">
    <source>
        <dbReference type="ARBA" id="ARBA00004236"/>
    </source>
</evidence>
<name>A0A2S9VDP8_9ALTE</name>
<keyword evidence="6" id="KW-0812">Transmembrane</keyword>
<feature type="transmembrane region" description="Helical" evidence="6">
    <location>
        <begin position="232"/>
        <end position="253"/>
    </location>
</feature>
<feature type="domain" description="Glycosyltransferase 2-like" evidence="7">
    <location>
        <begin position="5"/>
        <end position="108"/>
    </location>
</feature>
<reference evidence="9" key="1">
    <citation type="journal article" date="2020" name="Int. J. Syst. Evol. Microbiol.">
        <title>Alteromonas alba sp. nov., a marine bacterium isolated from the seawater of the West Pacific Ocean.</title>
        <authorList>
            <person name="Sun C."/>
            <person name="Wu Y.-H."/>
            <person name="Xamxidin M."/>
            <person name="Cheng H."/>
            <person name="Xu X.-W."/>
        </authorList>
    </citation>
    <scope>NUCLEOTIDE SEQUENCE [LARGE SCALE GENOMIC DNA]</scope>
    <source>
        <strain evidence="9">190</strain>
    </source>
</reference>
<dbReference type="InterPro" id="IPR001173">
    <property type="entry name" value="Glyco_trans_2-like"/>
</dbReference>
<dbReference type="GO" id="GO:0005886">
    <property type="term" value="C:plasma membrane"/>
    <property type="evidence" value="ECO:0007669"/>
    <property type="project" value="UniProtKB-SubCell"/>
</dbReference>
<organism evidence="8 9">
    <name type="scientific">Alteromonas alba</name>
    <dbReference type="NCBI Taxonomy" id="2079529"/>
    <lineage>
        <taxon>Bacteria</taxon>
        <taxon>Pseudomonadati</taxon>
        <taxon>Pseudomonadota</taxon>
        <taxon>Gammaproteobacteria</taxon>
        <taxon>Alteromonadales</taxon>
        <taxon>Alteromonadaceae</taxon>
        <taxon>Alteromonas/Salinimonas group</taxon>
        <taxon>Alteromonas</taxon>
    </lineage>
</organism>
<dbReference type="PANTHER" id="PTHR43646:SF2">
    <property type="entry name" value="GLYCOSYLTRANSFERASE 2-LIKE DOMAIN-CONTAINING PROTEIN"/>
    <property type="match status" value="1"/>
</dbReference>
<dbReference type="SUPFAM" id="SSF53448">
    <property type="entry name" value="Nucleotide-diphospho-sugar transferases"/>
    <property type="match status" value="1"/>
</dbReference>
<comment type="caution">
    <text evidence="8">The sequence shown here is derived from an EMBL/GenBank/DDBJ whole genome shotgun (WGS) entry which is preliminary data.</text>
</comment>
<dbReference type="RefSeq" id="WP_105933895.1">
    <property type="nucleotide sequence ID" value="NZ_PVNP01000051.1"/>
</dbReference>
<keyword evidence="4 8" id="KW-0808">Transferase</keyword>
<keyword evidence="3" id="KW-0328">Glycosyltransferase</keyword>
<evidence type="ECO:0000259" key="7">
    <source>
        <dbReference type="Pfam" id="PF00535"/>
    </source>
</evidence>
<evidence type="ECO:0000256" key="4">
    <source>
        <dbReference type="ARBA" id="ARBA00022679"/>
    </source>
</evidence>
<dbReference type="Gene3D" id="3.90.550.10">
    <property type="entry name" value="Spore Coat Polysaccharide Biosynthesis Protein SpsA, Chain A"/>
    <property type="match status" value="1"/>
</dbReference>
<evidence type="ECO:0000256" key="6">
    <source>
        <dbReference type="SAM" id="Phobius"/>
    </source>
</evidence>
<evidence type="ECO:0000256" key="2">
    <source>
        <dbReference type="ARBA" id="ARBA00022475"/>
    </source>
</evidence>
<dbReference type="InterPro" id="IPR029044">
    <property type="entry name" value="Nucleotide-diphossugar_trans"/>
</dbReference>
<dbReference type="EMBL" id="PVNP01000051">
    <property type="protein sequence ID" value="PRO74425.1"/>
    <property type="molecule type" value="Genomic_DNA"/>
</dbReference>
<proteinExistence type="predicted"/>